<evidence type="ECO:0000313" key="1">
    <source>
        <dbReference type="EMBL" id="AYQ71931.1"/>
    </source>
</evidence>
<proteinExistence type="predicted"/>
<gene>
    <name evidence="1" type="ORF">EAV92_04745</name>
</gene>
<protein>
    <submittedName>
        <fullName evidence="1">Uncharacterized protein</fullName>
    </submittedName>
</protein>
<name>A0A3G3JVQ5_9BACL</name>
<sequence>MRTADQIKRKLHQLSAQKQSLETRLAEAPGEGDPELRLLLDRIEDQLLLLEWVLNEPSGKYHG</sequence>
<dbReference type="Proteomes" id="UP000269097">
    <property type="component" value="Chromosome"/>
</dbReference>
<reference evidence="1 2" key="1">
    <citation type="submission" date="2018-10" db="EMBL/GenBank/DDBJ databases">
        <title>Genome Sequence of Cohnella sp.</title>
        <authorList>
            <person name="Srinivasan S."/>
            <person name="Kim M.K."/>
        </authorList>
    </citation>
    <scope>NUCLEOTIDE SEQUENCE [LARGE SCALE GENOMIC DNA]</scope>
    <source>
        <strain evidence="1 2">18JY8-7</strain>
    </source>
</reference>
<keyword evidence="2" id="KW-1185">Reference proteome</keyword>
<evidence type="ECO:0000313" key="2">
    <source>
        <dbReference type="Proteomes" id="UP000269097"/>
    </source>
</evidence>
<dbReference type="KEGG" id="coh:EAV92_04745"/>
<accession>A0A3G3JVQ5</accession>
<dbReference type="EMBL" id="CP033433">
    <property type="protein sequence ID" value="AYQ71931.1"/>
    <property type="molecule type" value="Genomic_DNA"/>
</dbReference>
<organism evidence="1 2">
    <name type="scientific">Cohnella candidum</name>
    <dbReference type="NCBI Taxonomy" id="2674991"/>
    <lineage>
        <taxon>Bacteria</taxon>
        <taxon>Bacillati</taxon>
        <taxon>Bacillota</taxon>
        <taxon>Bacilli</taxon>
        <taxon>Bacillales</taxon>
        <taxon>Paenibacillaceae</taxon>
        <taxon>Cohnella</taxon>
    </lineage>
</organism>
<dbReference type="AlphaFoldDB" id="A0A3G3JVQ5"/>
<dbReference type="RefSeq" id="WP_123039992.1">
    <property type="nucleotide sequence ID" value="NZ_CP033433.1"/>
</dbReference>